<dbReference type="PROSITE" id="PS51340">
    <property type="entry name" value="MOSC"/>
    <property type="match status" value="1"/>
</dbReference>
<evidence type="ECO:0000259" key="1">
    <source>
        <dbReference type="PROSITE" id="PS51340"/>
    </source>
</evidence>
<dbReference type="OMA" id="CCPLMIL"/>
<protein>
    <submittedName>
        <fullName evidence="3">Mitochondrial amidoxime reducing component 2</fullName>
    </submittedName>
</protein>
<dbReference type="PANTHER" id="PTHR14237">
    <property type="entry name" value="MOLYBDOPTERIN COFACTOR SULFURASE MOSC"/>
    <property type="match status" value="1"/>
</dbReference>
<dbReference type="InterPro" id="IPR005302">
    <property type="entry name" value="MoCF_Sase_C"/>
</dbReference>
<dbReference type="GeneID" id="103060310"/>
<dbReference type="InterPro" id="IPR011037">
    <property type="entry name" value="Pyrv_Knase-like_insert_dom_sf"/>
</dbReference>
<dbReference type="Proteomes" id="UP000695026">
    <property type="component" value="Unplaced"/>
</dbReference>
<accession>A0A9F2R3H1</accession>
<dbReference type="GO" id="GO:0042126">
    <property type="term" value="P:nitrate metabolic process"/>
    <property type="evidence" value="ECO:0007669"/>
    <property type="project" value="TreeGrafter"/>
</dbReference>
<dbReference type="GO" id="GO:0030170">
    <property type="term" value="F:pyridoxal phosphate binding"/>
    <property type="evidence" value="ECO:0007669"/>
    <property type="project" value="InterPro"/>
</dbReference>
<dbReference type="SUPFAM" id="SSF141673">
    <property type="entry name" value="MOSC N-terminal domain-like"/>
    <property type="match status" value="1"/>
</dbReference>
<dbReference type="InterPro" id="IPR005303">
    <property type="entry name" value="MOCOS_middle"/>
</dbReference>
<dbReference type="Pfam" id="PF03476">
    <property type="entry name" value="MOSC_N"/>
    <property type="match status" value="1"/>
</dbReference>
<dbReference type="KEGG" id="pbi:103060310"/>
<dbReference type="SUPFAM" id="SSF50800">
    <property type="entry name" value="PK beta-barrel domain-like"/>
    <property type="match status" value="1"/>
</dbReference>
<reference evidence="3" key="1">
    <citation type="submission" date="2025-08" db="UniProtKB">
        <authorList>
            <consortium name="RefSeq"/>
        </authorList>
    </citation>
    <scope>IDENTIFICATION</scope>
    <source>
        <tissue evidence="3">Liver</tissue>
    </source>
</reference>
<dbReference type="Pfam" id="PF03473">
    <property type="entry name" value="MOSC"/>
    <property type="match status" value="1"/>
</dbReference>
<dbReference type="GO" id="GO:0008940">
    <property type="term" value="F:nitrate reductase activity"/>
    <property type="evidence" value="ECO:0007669"/>
    <property type="project" value="TreeGrafter"/>
</dbReference>
<dbReference type="OrthoDB" id="17255at2759"/>
<dbReference type="CTD" id="54996"/>
<keyword evidence="2" id="KW-1185">Reference proteome</keyword>
<evidence type="ECO:0000313" key="3">
    <source>
        <dbReference type="RefSeq" id="XP_007434591.1"/>
    </source>
</evidence>
<feature type="domain" description="MOSC" evidence="1">
    <location>
        <begin position="101"/>
        <end position="247"/>
    </location>
</feature>
<organism evidence="2 3">
    <name type="scientific">Python bivittatus</name>
    <name type="common">Burmese python</name>
    <name type="synonym">Python molurus bivittatus</name>
    <dbReference type="NCBI Taxonomy" id="176946"/>
    <lineage>
        <taxon>Eukaryota</taxon>
        <taxon>Metazoa</taxon>
        <taxon>Chordata</taxon>
        <taxon>Craniata</taxon>
        <taxon>Vertebrata</taxon>
        <taxon>Euteleostomi</taxon>
        <taxon>Lepidosauria</taxon>
        <taxon>Squamata</taxon>
        <taxon>Bifurcata</taxon>
        <taxon>Unidentata</taxon>
        <taxon>Episquamata</taxon>
        <taxon>Toxicofera</taxon>
        <taxon>Serpentes</taxon>
        <taxon>Henophidia</taxon>
        <taxon>Pythonidae</taxon>
        <taxon>Python</taxon>
    </lineage>
</organism>
<dbReference type="GO" id="GO:0030151">
    <property type="term" value="F:molybdenum ion binding"/>
    <property type="evidence" value="ECO:0007669"/>
    <property type="project" value="InterPro"/>
</dbReference>
<dbReference type="RefSeq" id="XP_007434591.1">
    <property type="nucleotide sequence ID" value="XM_007434529.2"/>
</dbReference>
<gene>
    <name evidence="3" type="primary">MARC2</name>
</gene>
<dbReference type="GO" id="GO:0005743">
    <property type="term" value="C:mitochondrial inner membrane"/>
    <property type="evidence" value="ECO:0007669"/>
    <property type="project" value="TreeGrafter"/>
</dbReference>
<evidence type="ECO:0000313" key="2">
    <source>
        <dbReference type="Proteomes" id="UP000695026"/>
    </source>
</evidence>
<name>A0A9F2R3H1_PYTBI</name>
<dbReference type="PANTHER" id="PTHR14237:SF19">
    <property type="entry name" value="MITOCHONDRIAL AMIDOXIME REDUCING COMPONENT 1"/>
    <property type="match status" value="1"/>
</dbReference>
<dbReference type="AlphaFoldDB" id="A0A9F2R3H1"/>
<sequence length="249" mass="28308">MRIRSWLVIKEDGHMVTARQEPRLVLISVTSQNGYLTLSAPEMKDCNVPVRLPTKNPVRNCRLFGFDIQGRDCGEDAAQWITAYLKSESYRLVCFEPNMIPRNSKDVMEPFRPTDKIAYSDCSPVMLLSEASLEELNSRMEKKVQVHNFRPSILVTGCGPHEEDTWNDIIIGSVQMKGAAACPRCILTTVDPDTGIIDRKEPLDTLKSYRLCDPSEKHLYRSSPLFGWYFGVDKTGTLKVGDPVYKIMW</sequence>
<proteinExistence type="predicted"/>
<dbReference type="GO" id="GO:0043546">
    <property type="term" value="F:molybdopterin cofactor binding"/>
    <property type="evidence" value="ECO:0007669"/>
    <property type="project" value="TreeGrafter"/>
</dbReference>